<dbReference type="RefSeq" id="WP_278012622.1">
    <property type="nucleotide sequence ID" value="NZ_CP121208.1"/>
</dbReference>
<dbReference type="Proteomes" id="UP001215216">
    <property type="component" value="Chromosome"/>
</dbReference>
<dbReference type="GO" id="GO:0016787">
    <property type="term" value="F:hydrolase activity"/>
    <property type="evidence" value="ECO:0007669"/>
    <property type="project" value="UniProtKB-KW"/>
</dbReference>
<keyword evidence="3" id="KW-1185">Reference proteome</keyword>
<evidence type="ECO:0000313" key="3">
    <source>
        <dbReference type="Proteomes" id="UP001215216"/>
    </source>
</evidence>
<dbReference type="InterPro" id="IPR050789">
    <property type="entry name" value="Diverse_Enzym_Activities"/>
</dbReference>
<dbReference type="EC" id="3.1.1.103" evidence="2"/>
<dbReference type="PANTHER" id="PTHR43283">
    <property type="entry name" value="BETA-LACTAMASE-RELATED"/>
    <property type="match status" value="1"/>
</dbReference>
<dbReference type="SUPFAM" id="SSF56601">
    <property type="entry name" value="beta-lactamase/transpeptidase-like"/>
    <property type="match status" value="1"/>
</dbReference>
<dbReference type="InterPro" id="IPR012338">
    <property type="entry name" value="Beta-lactam/transpept-like"/>
</dbReference>
<dbReference type="PANTHER" id="PTHR43283:SF15">
    <property type="entry name" value="CONSERVED PROTEIN"/>
    <property type="match status" value="1"/>
</dbReference>
<reference evidence="2 3" key="1">
    <citation type="submission" date="2023-03" db="EMBL/GenBank/DDBJ databases">
        <title>Complete genome of Arcanobacterium canis strain DSM 25104 isolated in 2010 from a canine otitis externa in Germany.</title>
        <authorList>
            <person name="Borowiak M."/>
            <person name="Kreitlow A."/>
            <person name="Malorny B."/>
            <person name="Laemmler C."/>
            <person name="Prenger-Berninghoff E."/>
            <person name="Ploetz M."/>
            <person name="Abdulmawjood A."/>
        </authorList>
    </citation>
    <scope>NUCLEOTIDE SEQUENCE [LARGE SCALE GENOMIC DNA]</scope>
    <source>
        <strain evidence="2 3">DSM 25104</strain>
    </source>
</reference>
<keyword evidence="2" id="KW-0378">Hydrolase</keyword>
<feature type="domain" description="Beta-lactamase-related" evidence="1">
    <location>
        <begin position="32"/>
        <end position="244"/>
    </location>
</feature>
<gene>
    <name evidence="2" type="ORF">P7079_07340</name>
</gene>
<name>A0ABY8FXF0_9ACTO</name>
<dbReference type="Pfam" id="PF00144">
    <property type="entry name" value="Beta-lactamase"/>
    <property type="match status" value="1"/>
</dbReference>
<accession>A0ABY8FXF0</accession>
<protein>
    <submittedName>
        <fullName evidence="2">Serine hydrolase</fullName>
        <ecNumber evidence="2">3.1.1.103</ecNumber>
    </submittedName>
</protein>
<dbReference type="Gene3D" id="3.40.710.10">
    <property type="entry name" value="DD-peptidase/beta-lactamase superfamily"/>
    <property type="match status" value="1"/>
</dbReference>
<organism evidence="2 3">
    <name type="scientific">Arcanobacterium canis</name>
    <dbReference type="NCBI Taxonomy" id="999183"/>
    <lineage>
        <taxon>Bacteria</taxon>
        <taxon>Bacillati</taxon>
        <taxon>Actinomycetota</taxon>
        <taxon>Actinomycetes</taxon>
        <taxon>Actinomycetales</taxon>
        <taxon>Actinomycetaceae</taxon>
        <taxon>Arcanobacterium</taxon>
    </lineage>
</organism>
<evidence type="ECO:0000313" key="2">
    <source>
        <dbReference type="EMBL" id="WFM83197.1"/>
    </source>
</evidence>
<sequence length="267" mass="28127">MRTSPLTSDQFPFDHAEIALDANGVNAMCGDVDQVFSLASVTKPMAAWAILIAVSQGEISLDTPAGPEGSTIAHLLAHASGVGPDPSAPIARVGTKRIYSNYGYDLLATAFEKETGVSAQEWMRTALFEPLGMVTATLNGSIAKDARGSADDVAKFAAELLHPTLLPPELVTCATTPFLPGLSGVVPGYGRQADCQWGLGFEIRDHKAPHWTGSDFSPRTFGHFGQSGSFVFVDPDVGKAGVFVGAQPWGEVHAANWPALTNAMRAC</sequence>
<proteinExistence type="predicted"/>
<evidence type="ECO:0000259" key="1">
    <source>
        <dbReference type="Pfam" id="PF00144"/>
    </source>
</evidence>
<dbReference type="EMBL" id="CP121208">
    <property type="protein sequence ID" value="WFM83197.1"/>
    <property type="molecule type" value="Genomic_DNA"/>
</dbReference>
<dbReference type="InterPro" id="IPR001466">
    <property type="entry name" value="Beta-lactam-related"/>
</dbReference>